<dbReference type="InterPro" id="IPR036322">
    <property type="entry name" value="WD40_repeat_dom_sf"/>
</dbReference>
<dbReference type="Pfam" id="PF09070">
    <property type="entry name" value="PFU"/>
    <property type="match status" value="1"/>
</dbReference>
<dbReference type="GO" id="GO:0036435">
    <property type="term" value="F:K48-linked polyubiquitin modification-dependent protein binding"/>
    <property type="evidence" value="ECO:0007669"/>
    <property type="project" value="EnsemblFungi"/>
</dbReference>
<dbReference type="GO" id="GO:0044877">
    <property type="term" value="F:protein-containing complex binding"/>
    <property type="evidence" value="ECO:0007669"/>
    <property type="project" value="EnsemblFungi"/>
</dbReference>
<dbReference type="GO" id="GO:0140036">
    <property type="term" value="F:ubiquitin-modified protein reader activity"/>
    <property type="evidence" value="ECO:0007669"/>
    <property type="project" value="EnsemblFungi"/>
</dbReference>
<reference evidence="8 9" key="1">
    <citation type="journal article" date="2011" name="Proc. Natl. Acad. Sci. U.S.A.">
        <title>Evolutionary erosion of yeast sex chromosomes by mating-type switching accidents.</title>
        <authorList>
            <person name="Gordon J.L."/>
            <person name="Armisen D."/>
            <person name="Proux-Wera E."/>
            <person name="Oheigeartaigh S.S."/>
            <person name="Byrne K.P."/>
            <person name="Wolfe K.H."/>
        </authorList>
    </citation>
    <scope>NUCLEOTIDE SEQUENCE [LARGE SCALE GENOMIC DNA]</scope>
    <source>
        <strain evidence="9">ATCC 34711 / CBS 6284 / DSM 70876 / NBRC 10599 / NRRL Y-10934 / UCD 77-7</strain>
    </source>
</reference>
<dbReference type="PANTHER" id="PTHR19849">
    <property type="entry name" value="PHOSPHOLIPASE A-2-ACTIVATING PROTEIN"/>
    <property type="match status" value="1"/>
</dbReference>
<dbReference type="InterPro" id="IPR001680">
    <property type="entry name" value="WD40_rpt"/>
</dbReference>
<accession>I2H3A6</accession>
<name>I2H3A6_HENB6</name>
<dbReference type="InterPro" id="IPR015155">
    <property type="entry name" value="PFU"/>
</dbReference>
<dbReference type="PROSITE" id="PS51394">
    <property type="entry name" value="PFU"/>
    <property type="match status" value="1"/>
</dbReference>
<evidence type="ECO:0000259" key="7">
    <source>
        <dbReference type="PROSITE" id="PS51396"/>
    </source>
</evidence>
<feature type="domain" description="PUL" evidence="7">
    <location>
        <begin position="468"/>
        <end position="714"/>
    </location>
</feature>
<evidence type="ECO:0000313" key="8">
    <source>
        <dbReference type="EMBL" id="CCH60858.1"/>
    </source>
</evidence>
<dbReference type="Pfam" id="PF08324">
    <property type="entry name" value="PUL"/>
    <property type="match status" value="1"/>
</dbReference>
<dbReference type="GO" id="GO:0072671">
    <property type="term" value="P:mitochondria-associated ubiquitin-dependent protein catabolic process"/>
    <property type="evidence" value="ECO:0007669"/>
    <property type="project" value="EnsemblFungi"/>
</dbReference>
<dbReference type="InterPro" id="IPR015943">
    <property type="entry name" value="WD40/YVTN_repeat-like_dom_sf"/>
</dbReference>
<proteinExistence type="predicted"/>
<dbReference type="Gene3D" id="2.130.10.10">
    <property type="entry name" value="YVTN repeat-like/Quinoprotein amine dehydrogenase"/>
    <property type="match status" value="1"/>
</dbReference>
<keyword evidence="2" id="KW-0963">Cytoplasm</keyword>
<protein>
    <recommendedName>
        <fullName evidence="10">Phospholipase A-2-activating protein</fullName>
    </recommendedName>
</protein>
<dbReference type="CDD" id="cd00200">
    <property type="entry name" value="WD40"/>
    <property type="match status" value="1"/>
</dbReference>
<comment type="subcellular location">
    <subcellularLocation>
        <location evidence="1">Cytoplasm</location>
    </subcellularLocation>
</comment>
<dbReference type="STRING" id="1071380.I2H3A6"/>
<dbReference type="Proteomes" id="UP000002866">
    <property type="component" value="Chromosome 4"/>
</dbReference>
<evidence type="ECO:0000256" key="1">
    <source>
        <dbReference type="ARBA" id="ARBA00004496"/>
    </source>
</evidence>
<dbReference type="EMBL" id="HE806319">
    <property type="protein sequence ID" value="CCH60858.1"/>
    <property type="molecule type" value="Genomic_DNA"/>
</dbReference>
<dbReference type="OrthoDB" id="10265988at2759"/>
<keyword evidence="3 5" id="KW-0853">WD repeat</keyword>
<dbReference type="Gene3D" id="1.25.10.10">
    <property type="entry name" value="Leucine-rich Repeat Variant"/>
    <property type="match status" value="1"/>
</dbReference>
<evidence type="ECO:0000313" key="9">
    <source>
        <dbReference type="Proteomes" id="UP000002866"/>
    </source>
</evidence>
<sequence>MYQLSATLKGHTGDVRDVVVLNDEQIGSVSRDGSLRLWDKEGAQQQWDSKILYTGKEFLNSITFDSKEGVLYFGGKSKLIQGCSVFGSLGSEPLYTLIGHENNVCSLEYQNGKIISGSWDMTGRVWENGILKWVLRGHKASVWDVKELPGGKGDRFVTVSADGSIKIWQGEECVKNITSVHKDVIRHVEVLQGEEGNDVELITCSNDGSMKVIDLDGRVKQAMQGHESFVYCVRKMPGGGYVSCGEDRSVIVWSREGQIVQVIRVPAISVWSVDVMKNGDLVIGCSDNTLRVFSEEKSRIAPEEELKQFGEEISGSSLNKESIDEKQLSEPERLAMPGKKEGEVIVVKSASGIVEAYQYSQGEWNKVGEVVGSDSSVSDKKVEYEGKKYDYVFDVDVEEGKPPLKLAVNVSDNVYEVADKFIERNELPLSYRDQIVDFILQNTQGMRLETQGMQSGTQEMQSGAHQMKVLPVKEYLKLDKYNKENLFNGIIKLNSKEEEGRGKFDDGELAGILEKLDDLQGNCEFLSTMAQRMKRDWKVKVPGYDIMRLIVRYCRDENVISEFIRDGLRSENISVVMLTLRMITNCFGNSQLGGMFLRSKLQELNVLQLEYQGSTIAQSKMFSIALSSVLFNYSVMNDESTGIVMIMEILNKFGELEEFQDCEETCYRMMMTYGNLSVQEGSLGTMRVGWVEMIKAKYGKVGRFVDVIEDLRGAEGAGVGVGV</sequence>
<evidence type="ECO:0008006" key="10">
    <source>
        <dbReference type="Google" id="ProtNLM"/>
    </source>
</evidence>
<dbReference type="PROSITE" id="PS50082">
    <property type="entry name" value="WD_REPEATS_2"/>
    <property type="match status" value="3"/>
</dbReference>
<dbReference type="InParanoid" id="I2H3A6"/>
<dbReference type="RefSeq" id="XP_004180377.1">
    <property type="nucleotide sequence ID" value="XM_004180329.1"/>
</dbReference>
<evidence type="ECO:0000256" key="4">
    <source>
        <dbReference type="ARBA" id="ARBA00022737"/>
    </source>
</evidence>
<dbReference type="PROSITE" id="PS50294">
    <property type="entry name" value="WD_REPEATS_REGION"/>
    <property type="match status" value="2"/>
</dbReference>
<dbReference type="GO" id="GO:0043130">
    <property type="term" value="F:ubiquitin binding"/>
    <property type="evidence" value="ECO:0007669"/>
    <property type="project" value="EnsemblFungi"/>
</dbReference>
<dbReference type="GO" id="GO:0032473">
    <property type="term" value="C:cytoplasmic side of mitochondrial outer membrane"/>
    <property type="evidence" value="ECO:0007669"/>
    <property type="project" value="EnsemblFungi"/>
</dbReference>
<dbReference type="GO" id="GO:0005634">
    <property type="term" value="C:nucleus"/>
    <property type="evidence" value="ECO:0007669"/>
    <property type="project" value="EnsemblFungi"/>
</dbReference>
<keyword evidence="4" id="KW-0677">Repeat</keyword>
<dbReference type="GO" id="GO:0070314">
    <property type="term" value="P:G1 to G0 transition"/>
    <property type="evidence" value="ECO:0007669"/>
    <property type="project" value="EnsemblFungi"/>
</dbReference>
<feature type="repeat" description="WD" evidence="5">
    <location>
        <begin position="135"/>
        <end position="169"/>
    </location>
</feature>
<dbReference type="InterPro" id="IPR013535">
    <property type="entry name" value="PUL_dom"/>
</dbReference>
<dbReference type="OMA" id="STIMVKN"/>
<dbReference type="Pfam" id="PF00400">
    <property type="entry name" value="WD40"/>
    <property type="match status" value="5"/>
</dbReference>
<dbReference type="Gene3D" id="3.10.20.870">
    <property type="entry name" value="PFU (PLAA family ubiquitin binding), C-terminal domain"/>
    <property type="match status" value="1"/>
</dbReference>
<dbReference type="KEGG" id="tbl:TBLA_0D03580"/>
<dbReference type="InterPro" id="IPR011989">
    <property type="entry name" value="ARM-like"/>
</dbReference>
<dbReference type="SUPFAM" id="SSF50978">
    <property type="entry name" value="WD40 repeat-like"/>
    <property type="match status" value="1"/>
</dbReference>
<feature type="domain" description="PFU" evidence="6">
    <location>
        <begin position="356"/>
        <end position="453"/>
    </location>
</feature>
<feature type="repeat" description="WD" evidence="5">
    <location>
        <begin position="8"/>
        <end position="39"/>
    </location>
</feature>
<evidence type="ECO:0000256" key="2">
    <source>
        <dbReference type="ARBA" id="ARBA00022490"/>
    </source>
</evidence>
<evidence type="ECO:0000256" key="5">
    <source>
        <dbReference type="PROSITE-ProRule" id="PRU00221"/>
    </source>
</evidence>
<dbReference type="SMART" id="SM00320">
    <property type="entry name" value="WD40"/>
    <property type="match status" value="6"/>
</dbReference>
<dbReference type="InterPro" id="IPR038122">
    <property type="entry name" value="PFU_sf"/>
</dbReference>
<dbReference type="GO" id="GO:0034517">
    <property type="term" value="P:ribophagy"/>
    <property type="evidence" value="ECO:0007669"/>
    <property type="project" value="EnsemblFungi"/>
</dbReference>
<keyword evidence="9" id="KW-1185">Reference proteome</keyword>
<dbReference type="AlphaFoldDB" id="I2H3A6"/>
<dbReference type="PANTHER" id="PTHR19849:SF0">
    <property type="entry name" value="PHOSPHOLIPASE A-2-ACTIVATING PROTEIN"/>
    <property type="match status" value="1"/>
</dbReference>
<evidence type="ECO:0000256" key="3">
    <source>
        <dbReference type="ARBA" id="ARBA00022574"/>
    </source>
</evidence>
<dbReference type="GO" id="GO:0006303">
    <property type="term" value="P:double-strand break repair via nonhomologous end joining"/>
    <property type="evidence" value="ECO:0007669"/>
    <property type="project" value="EnsemblFungi"/>
</dbReference>
<dbReference type="GO" id="GO:0010992">
    <property type="term" value="P:ubiquitin recycling"/>
    <property type="evidence" value="ECO:0007669"/>
    <property type="project" value="EnsemblFungi"/>
</dbReference>
<gene>
    <name evidence="8" type="primary">TBLA0D03580</name>
    <name evidence="8" type="ORF">TBLA_0D03580</name>
</gene>
<evidence type="ECO:0000259" key="6">
    <source>
        <dbReference type="PROSITE" id="PS51394"/>
    </source>
</evidence>
<dbReference type="PROSITE" id="PS51396">
    <property type="entry name" value="PUL"/>
    <property type="match status" value="1"/>
</dbReference>
<feature type="repeat" description="WD" evidence="5">
    <location>
        <begin position="97"/>
        <end position="127"/>
    </location>
</feature>
<dbReference type="GeneID" id="14495894"/>
<organism evidence="8 9">
    <name type="scientific">Henningerozyma blattae (strain ATCC 34711 / CBS 6284 / DSM 70876 / NBRC 10599 / NRRL Y-10934 / UCD 77-7)</name>
    <name type="common">Yeast</name>
    <name type="synonym">Tetrapisispora blattae</name>
    <dbReference type="NCBI Taxonomy" id="1071380"/>
    <lineage>
        <taxon>Eukaryota</taxon>
        <taxon>Fungi</taxon>
        <taxon>Dikarya</taxon>
        <taxon>Ascomycota</taxon>
        <taxon>Saccharomycotina</taxon>
        <taxon>Saccharomycetes</taxon>
        <taxon>Saccharomycetales</taxon>
        <taxon>Saccharomycetaceae</taxon>
        <taxon>Henningerozyma</taxon>
    </lineage>
</organism>
<dbReference type="eggNOG" id="KOG0301">
    <property type="taxonomic scope" value="Eukaryota"/>
</dbReference>
<dbReference type="FunCoup" id="I2H3A6">
    <property type="interactions" value="1475"/>
</dbReference>
<dbReference type="HOGENOM" id="CLU_011791_2_0_1"/>